<evidence type="ECO:0000313" key="3">
    <source>
        <dbReference type="Proteomes" id="UP000016887"/>
    </source>
</evidence>
<dbReference type="eggNOG" id="arCOG15035">
    <property type="taxonomic scope" value="Archaea"/>
</dbReference>
<feature type="transmembrane region" description="Helical" evidence="1">
    <location>
        <begin position="79"/>
        <end position="97"/>
    </location>
</feature>
<dbReference type="Proteomes" id="UP000016887">
    <property type="component" value="Chromosome"/>
</dbReference>
<keyword evidence="1" id="KW-1133">Transmembrane helix</keyword>
<reference evidence="2 3" key="1">
    <citation type="journal article" date="2013" name="Appl. Environ. Microbiol.">
        <title>Variation of the Virus-Related Elements within Syntenic Genomes of the Hyperthermophilic Archaeon Aeropyrum.</title>
        <authorList>
            <person name="Daifuku T."/>
            <person name="Yoshida T."/>
            <person name="Kitamura T."/>
            <person name="Kawaichi S."/>
            <person name="Inoue T."/>
            <person name="Nomura K."/>
            <person name="Yoshida Y."/>
            <person name="Kuno S."/>
            <person name="Sako Y."/>
        </authorList>
    </citation>
    <scope>NUCLEOTIDE SEQUENCE [LARGE SCALE GENOMIC DNA]</scope>
    <source>
        <strain evidence="2 3">SY1</strain>
    </source>
</reference>
<organism evidence="2 3">
    <name type="scientific">Aeropyrum camini SY1 = JCM 12091</name>
    <dbReference type="NCBI Taxonomy" id="1198449"/>
    <lineage>
        <taxon>Archaea</taxon>
        <taxon>Thermoproteota</taxon>
        <taxon>Thermoprotei</taxon>
        <taxon>Desulfurococcales</taxon>
        <taxon>Desulfurococcaceae</taxon>
        <taxon>Aeropyrum</taxon>
    </lineage>
</organism>
<dbReference type="EMBL" id="AP012489">
    <property type="protein sequence ID" value="BAN90470.1"/>
    <property type="molecule type" value="Genomic_DNA"/>
</dbReference>
<protein>
    <submittedName>
        <fullName evidence="2">Site-specific recombinase</fullName>
    </submittedName>
</protein>
<gene>
    <name evidence="2" type="ORF">ACAM_1001</name>
</gene>
<dbReference type="KEGG" id="acj:ACAM_1001"/>
<proteinExistence type="predicted"/>
<name>U3TEK9_9CREN</name>
<dbReference type="RefSeq" id="WP_022541743.1">
    <property type="nucleotide sequence ID" value="NC_022521.1"/>
</dbReference>
<keyword evidence="1" id="KW-0812">Transmembrane</keyword>
<dbReference type="STRING" id="1198449.ACAM_1001"/>
<accession>U3TEK9</accession>
<feature type="transmembrane region" description="Helical" evidence="1">
    <location>
        <begin position="38"/>
        <end position="59"/>
    </location>
</feature>
<sequence>MKANVAAAGVVGASLALASALATGLVGLAPSIWGVEPGLALGVGGVALCLAVALALYPVYSRLSGGSISGVVESILSQVMVYLVLWPSLHASIRLIFGLGG</sequence>
<keyword evidence="3" id="KW-1185">Reference proteome</keyword>
<evidence type="ECO:0000256" key="1">
    <source>
        <dbReference type="SAM" id="Phobius"/>
    </source>
</evidence>
<keyword evidence="1" id="KW-0472">Membrane</keyword>
<dbReference type="GeneID" id="17110865"/>
<dbReference type="AlphaFoldDB" id="U3TEK9"/>
<evidence type="ECO:0000313" key="2">
    <source>
        <dbReference type="EMBL" id="BAN90470.1"/>
    </source>
</evidence>